<dbReference type="EMBL" id="DABXZF010000041">
    <property type="protein sequence ID" value="HAO5923447.1"/>
    <property type="molecule type" value="Genomic_DNA"/>
</dbReference>
<reference evidence="1" key="1">
    <citation type="journal article" date="2018" name="Genome Biol.">
        <title>SKESA: strategic k-mer extension for scrupulous assemblies.</title>
        <authorList>
            <person name="Souvorov A."/>
            <person name="Agarwala R."/>
            <person name="Lipman D.J."/>
        </authorList>
    </citation>
    <scope>NUCLEOTIDE SEQUENCE</scope>
    <source>
        <strain evidence="1">SFBRL218_S4</strain>
    </source>
</reference>
<dbReference type="Proteomes" id="UP000853596">
    <property type="component" value="Unassembled WGS sequence"/>
</dbReference>
<dbReference type="InterPro" id="IPR001387">
    <property type="entry name" value="Cro/C1-type_HTH"/>
</dbReference>
<reference evidence="1" key="2">
    <citation type="submission" date="2020-10" db="EMBL/GenBank/DDBJ databases">
        <authorList>
            <consortium name="NCBI Pathogen Detection Project"/>
        </authorList>
    </citation>
    <scope>NUCLEOTIDE SEQUENCE</scope>
    <source>
        <strain evidence="1">SFBRL218_S4</strain>
    </source>
</reference>
<dbReference type="Pfam" id="PF18106">
    <property type="entry name" value="Rol_Rep_N"/>
    <property type="match status" value="1"/>
</dbReference>
<protein>
    <submittedName>
        <fullName evidence="1">XRE family transcriptional regulator</fullName>
    </submittedName>
</protein>
<evidence type="ECO:0000313" key="1">
    <source>
        <dbReference type="EMBL" id="HAO5923447.1"/>
    </source>
</evidence>
<dbReference type="InterPro" id="IPR010982">
    <property type="entry name" value="Lambda_DNA-bd_dom_sf"/>
</dbReference>
<accession>A0A7U8CMD0</accession>
<dbReference type="SMART" id="SM00530">
    <property type="entry name" value="HTH_XRE"/>
    <property type="match status" value="1"/>
</dbReference>
<dbReference type="Pfam" id="PF02486">
    <property type="entry name" value="Rep_trans"/>
    <property type="match status" value="1"/>
</dbReference>
<dbReference type="AlphaFoldDB" id="A0A7U8CMD0"/>
<comment type="caution">
    <text evidence="1">The sequence shown here is derived from an EMBL/GenBank/DDBJ whole genome shotgun (WGS) entry which is preliminary data.</text>
</comment>
<dbReference type="InterPro" id="IPR003491">
    <property type="entry name" value="REP-like_C"/>
</dbReference>
<sequence>MHGKEVKKLRTQLGLTQQTFAEKMAIPRTVVSKIENNHRPVSSTLLAKLKENFHLDGGLLTMEAKIDFLRVRFQISSPDLVIEKVLRMDSNAFMYKDYGFYHYTETYCFSEIFIFFNPNDIHMGVMIELRGQGCREYELILEEYKESWSHFFWRLYQDNLFEDGLIVDTKITRIDIALDEKLSPFSSNYDLYELKEKYEQGLVDTTFRNFDFRGGFVQKNGKTVNKGLSLYFGSRQSPMYLNFYQKDYELAKKEEISVEQAQEKYGIKNRYEVRLADEKAYLFVEYLLSTGETLEWVVKELIDTSLKVYDCDKEGTRISYSKNWRQVIESMQELRLTIKGEKPNYEKSLRWLSNYLAPTLKKIWLIDQTLGKNELMERIQQAKLKEIDEEAILTITTSLRELLIQETTATGTTPERISVTKEEIEQLLASYLFI</sequence>
<name>A0A7U8CMD0_LISMN</name>
<dbReference type="PROSITE" id="PS50943">
    <property type="entry name" value="HTH_CROC1"/>
    <property type="match status" value="1"/>
</dbReference>
<dbReference type="Pfam" id="PF01381">
    <property type="entry name" value="HTH_3"/>
    <property type="match status" value="1"/>
</dbReference>
<dbReference type="SUPFAM" id="SSF47413">
    <property type="entry name" value="lambda repressor-like DNA-binding domains"/>
    <property type="match status" value="1"/>
</dbReference>
<dbReference type="GO" id="GO:0003677">
    <property type="term" value="F:DNA binding"/>
    <property type="evidence" value="ECO:0007669"/>
    <property type="project" value="InterPro"/>
</dbReference>
<gene>
    <name evidence="1" type="ORF">IP987_002664</name>
</gene>
<organism evidence="1">
    <name type="scientific">Listeria monocytogenes</name>
    <dbReference type="NCBI Taxonomy" id="1639"/>
    <lineage>
        <taxon>Bacteria</taxon>
        <taxon>Bacillati</taxon>
        <taxon>Bacillota</taxon>
        <taxon>Bacilli</taxon>
        <taxon>Bacillales</taxon>
        <taxon>Listeriaceae</taxon>
        <taxon>Listeria</taxon>
    </lineage>
</organism>
<proteinExistence type="predicted"/>
<dbReference type="InterPro" id="IPR040819">
    <property type="entry name" value="Rol_Rep_N"/>
</dbReference>
<dbReference type="CDD" id="cd00093">
    <property type="entry name" value="HTH_XRE"/>
    <property type="match status" value="1"/>
</dbReference>
<dbReference type="Gene3D" id="1.10.260.40">
    <property type="entry name" value="lambda repressor-like DNA-binding domains"/>
    <property type="match status" value="1"/>
</dbReference>